<sequence>MAQQNTARIRQKKRQQLILVLIMLLLMGGGAYAFMGMQKKPAPVQAQRPAGYIAIPKVTRDIAIGGRISSNLIRISFVPPERVPSDALIAPDQYIGRYVTRSIPAGDYLRESDVAVSGAPGTYSGLAKTGYRVVVLSAAMFPGSIFSLKVGDRIDLLSIGRPTGAGNAANLPPALPPSVAGTQPGAGRAERQRAMQAAGAGRGLAADATSATLVAENAEVMAIPIPNQRRGRNRNTALDTEFIVLQMLPQDAHVTTLAAATGANMRYVFRPFNDEMRLTESKPLEPTTRMPRAKADPNTVMMIYGTEAQAQSAFMHPEVYSR</sequence>
<accession>A0A3N0UXW1</accession>
<evidence type="ECO:0000256" key="1">
    <source>
        <dbReference type="SAM" id="MobiDB-lite"/>
    </source>
</evidence>
<protein>
    <recommendedName>
        <fullName evidence="2">SAF domain-containing protein</fullName>
    </recommendedName>
</protein>
<dbReference type="SMART" id="SM00858">
    <property type="entry name" value="SAF"/>
    <property type="match status" value="1"/>
</dbReference>
<reference evidence="3 4" key="1">
    <citation type="submission" date="2018-10" db="EMBL/GenBank/DDBJ databases">
        <authorList>
            <person name="Chen W.-M."/>
        </authorList>
    </citation>
    <scope>NUCLEOTIDE SEQUENCE [LARGE SCALE GENOMIC DNA]</scope>
    <source>
        <strain evidence="3 4">H-5</strain>
    </source>
</reference>
<comment type="caution">
    <text evidence="3">The sequence shown here is derived from an EMBL/GenBank/DDBJ whole genome shotgun (WGS) entry which is preliminary data.</text>
</comment>
<dbReference type="RefSeq" id="WP_123237979.1">
    <property type="nucleotide sequence ID" value="NZ_RJVP01000006.1"/>
</dbReference>
<dbReference type="Proteomes" id="UP000275137">
    <property type="component" value="Unassembled WGS sequence"/>
</dbReference>
<proteinExistence type="predicted"/>
<name>A0A3N0UXW1_9PROT</name>
<evidence type="ECO:0000259" key="2">
    <source>
        <dbReference type="SMART" id="SM00858"/>
    </source>
</evidence>
<dbReference type="EMBL" id="RJVP01000006">
    <property type="protein sequence ID" value="ROH85325.1"/>
    <property type="molecule type" value="Genomic_DNA"/>
</dbReference>
<evidence type="ECO:0000313" key="4">
    <source>
        <dbReference type="Proteomes" id="UP000275137"/>
    </source>
</evidence>
<dbReference type="AlphaFoldDB" id="A0A3N0UXW1"/>
<dbReference type="CDD" id="cd11614">
    <property type="entry name" value="SAF_CpaB_FlgA_like"/>
    <property type="match status" value="1"/>
</dbReference>
<dbReference type="Pfam" id="PF08666">
    <property type="entry name" value="SAF"/>
    <property type="match status" value="1"/>
</dbReference>
<dbReference type="InterPro" id="IPR013974">
    <property type="entry name" value="SAF"/>
</dbReference>
<gene>
    <name evidence="3" type="ORF">ED236_10750</name>
</gene>
<evidence type="ECO:0000313" key="3">
    <source>
        <dbReference type="EMBL" id="ROH85325.1"/>
    </source>
</evidence>
<feature type="domain" description="SAF" evidence="2">
    <location>
        <begin position="53"/>
        <end position="115"/>
    </location>
</feature>
<feature type="region of interest" description="Disordered" evidence="1">
    <location>
        <begin position="167"/>
        <end position="188"/>
    </location>
</feature>
<keyword evidence="4" id="KW-1185">Reference proteome</keyword>
<organism evidence="3 4">
    <name type="scientific">Pseudomethylobacillus aquaticus</name>
    <dbReference type="NCBI Taxonomy" id="2676064"/>
    <lineage>
        <taxon>Bacteria</taxon>
        <taxon>Pseudomonadati</taxon>
        <taxon>Pseudomonadota</taxon>
        <taxon>Betaproteobacteria</taxon>
        <taxon>Nitrosomonadales</taxon>
        <taxon>Methylophilaceae</taxon>
        <taxon>Pseudomethylobacillus</taxon>
    </lineage>
</organism>